<dbReference type="AlphaFoldDB" id="A0A3L6P0T3"/>
<accession>A0A3L6P0T3</accession>
<dbReference type="EMBL" id="MRCU01000002">
    <property type="protein sequence ID" value="RKK25767.1"/>
    <property type="molecule type" value="Genomic_DNA"/>
</dbReference>
<reference evidence="1" key="1">
    <citation type="journal article" date="2018" name="Sci. Rep.">
        <title>Characterisation of pathogen-specific regions and novel effector candidates in Fusarium oxysporum f. sp. cepae.</title>
        <authorList>
            <person name="Armitage A.D."/>
            <person name="Taylor A."/>
            <person name="Sobczyk M.K."/>
            <person name="Baxter L."/>
            <person name="Greenfield B.P."/>
            <person name="Bates H.J."/>
            <person name="Wilson F."/>
            <person name="Jackson A.C."/>
            <person name="Ott S."/>
            <person name="Harrison R.J."/>
            <person name="Clarkson J.P."/>
        </authorList>
    </citation>
    <scope>NUCLEOTIDE SEQUENCE [LARGE SCALE GENOMIC DNA]</scope>
    <source>
        <strain evidence="1">FoC_Fus2</strain>
    </source>
</reference>
<dbReference type="Proteomes" id="UP000270866">
    <property type="component" value="Chromosome 4"/>
</dbReference>
<gene>
    <name evidence="1" type="ORF">BFJ65_g3669</name>
</gene>
<protein>
    <submittedName>
        <fullName evidence="1">Uncharacterized protein</fullName>
    </submittedName>
</protein>
<sequence>MNHQSRASFFTAVHQELVAMKENKEFQKFPCQANPTRSGQCIVFN</sequence>
<name>A0A3L6P0T3_FUSOX</name>
<organism evidence="1">
    <name type="scientific">Fusarium oxysporum f. sp. cepae</name>
    <dbReference type="NCBI Taxonomy" id="396571"/>
    <lineage>
        <taxon>Eukaryota</taxon>
        <taxon>Fungi</taxon>
        <taxon>Dikarya</taxon>
        <taxon>Ascomycota</taxon>
        <taxon>Pezizomycotina</taxon>
        <taxon>Sordariomycetes</taxon>
        <taxon>Hypocreomycetidae</taxon>
        <taxon>Hypocreales</taxon>
        <taxon>Nectriaceae</taxon>
        <taxon>Fusarium</taxon>
        <taxon>Fusarium oxysporum species complex</taxon>
    </lineage>
</organism>
<evidence type="ECO:0000313" key="1">
    <source>
        <dbReference type="EMBL" id="RKK25767.1"/>
    </source>
</evidence>
<proteinExistence type="predicted"/>
<comment type="caution">
    <text evidence="1">The sequence shown here is derived from an EMBL/GenBank/DDBJ whole genome shotgun (WGS) entry which is preliminary data.</text>
</comment>